<evidence type="ECO:0000313" key="1">
    <source>
        <dbReference type="EMBL" id="KAF1976663.1"/>
    </source>
</evidence>
<organism evidence="1 2">
    <name type="scientific">Bimuria novae-zelandiae CBS 107.79</name>
    <dbReference type="NCBI Taxonomy" id="1447943"/>
    <lineage>
        <taxon>Eukaryota</taxon>
        <taxon>Fungi</taxon>
        <taxon>Dikarya</taxon>
        <taxon>Ascomycota</taxon>
        <taxon>Pezizomycotina</taxon>
        <taxon>Dothideomycetes</taxon>
        <taxon>Pleosporomycetidae</taxon>
        <taxon>Pleosporales</taxon>
        <taxon>Massarineae</taxon>
        <taxon>Didymosphaeriaceae</taxon>
        <taxon>Bimuria</taxon>
    </lineage>
</organism>
<accession>A0A6A5VGI9</accession>
<proteinExistence type="predicted"/>
<dbReference type="AlphaFoldDB" id="A0A6A5VGI9"/>
<name>A0A6A5VGI9_9PLEO</name>
<reference evidence="1" key="1">
    <citation type="journal article" date="2020" name="Stud. Mycol.">
        <title>101 Dothideomycetes genomes: a test case for predicting lifestyles and emergence of pathogens.</title>
        <authorList>
            <person name="Haridas S."/>
            <person name="Albert R."/>
            <person name="Binder M."/>
            <person name="Bloem J."/>
            <person name="Labutti K."/>
            <person name="Salamov A."/>
            <person name="Andreopoulos B."/>
            <person name="Baker S."/>
            <person name="Barry K."/>
            <person name="Bills G."/>
            <person name="Bluhm B."/>
            <person name="Cannon C."/>
            <person name="Castanera R."/>
            <person name="Culley D."/>
            <person name="Daum C."/>
            <person name="Ezra D."/>
            <person name="Gonzalez J."/>
            <person name="Henrissat B."/>
            <person name="Kuo A."/>
            <person name="Liang C."/>
            <person name="Lipzen A."/>
            <person name="Lutzoni F."/>
            <person name="Magnuson J."/>
            <person name="Mondo S."/>
            <person name="Nolan M."/>
            <person name="Ohm R."/>
            <person name="Pangilinan J."/>
            <person name="Park H.-J."/>
            <person name="Ramirez L."/>
            <person name="Alfaro M."/>
            <person name="Sun H."/>
            <person name="Tritt A."/>
            <person name="Yoshinaga Y."/>
            <person name="Zwiers L.-H."/>
            <person name="Turgeon B."/>
            <person name="Goodwin S."/>
            <person name="Spatafora J."/>
            <person name="Crous P."/>
            <person name="Grigoriev I."/>
        </authorList>
    </citation>
    <scope>NUCLEOTIDE SEQUENCE</scope>
    <source>
        <strain evidence="1">CBS 107.79</strain>
    </source>
</reference>
<dbReference type="Proteomes" id="UP000800036">
    <property type="component" value="Unassembled WGS sequence"/>
</dbReference>
<dbReference type="EMBL" id="ML976666">
    <property type="protein sequence ID" value="KAF1976663.1"/>
    <property type="molecule type" value="Genomic_DNA"/>
</dbReference>
<keyword evidence="2" id="KW-1185">Reference proteome</keyword>
<evidence type="ECO:0000313" key="2">
    <source>
        <dbReference type="Proteomes" id="UP000800036"/>
    </source>
</evidence>
<gene>
    <name evidence="1" type="ORF">BU23DRAFT_31761</name>
</gene>
<sequence length="218" mass="23468">MTVSSTPSEHDAPRRDLPEYFYHAQASHPHPHPRPPLPYTTVYTSEVSALSATYPLPKTSTHHIHIQRIPTASLNLIPLWVDYTSRHDTCHVSRLPVWGRSKNTSSHGSKLICCVDDVKNLLDLRDVDGGASQLLHANGGRDAWAILGFDGGAAEEVGVWTYGAAKGKGGGKTERFWKGAKGYLGMGLWGGGGGVEGSQVWLAGGAERSLSVVYTAGR</sequence>
<protein>
    <submittedName>
        <fullName evidence="1">Uncharacterized protein</fullName>
    </submittedName>
</protein>